<organism evidence="1 2">
    <name type="scientific">Archaeoglobus sulfaticallidus PM70-1</name>
    <dbReference type="NCBI Taxonomy" id="387631"/>
    <lineage>
        <taxon>Archaea</taxon>
        <taxon>Methanobacteriati</taxon>
        <taxon>Methanobacteriota</taxon>
        <taxon>Archaeoglobi</taxon>
        <taxon>Archaeoglobales</taxon>
        <taxon>Archaeoglobaceae</taxon>
        <taxon>Archaeoglobus</taxon>
    </lineage>
</organism>
<dbReference type="HOGENOM" id="CLU_2447498_0_0_2"/>
<dbReference type="Proteomes" id="UP000013307">
    <property type="component" value="Chromosome"/>
</dbReference>
<evidence type="ECO:0000313" key="2">
    <source>
        <dbReference type="Proteomes" id="UP000013307"/>
    </source>
</evidence>
<reference evidence="1 2" key="1">
    <citation type="journal article" date="2013" name="Genome Announc.">
        <title>Complete Genome Sequence of the Thermophilic and Facultatively Chemolithoautotrophic Sulfate Reducer Archaeoglobus sulfaticallidus Strain PM70-1T.</title>
        <authorList>
            <person name="Stokke R."/>
            <person name="Hocking W.P."/>
            <person name="Steinsbu B.O."/>
            <person name="Steen I.H."/>
        </authorList>
    </citation>
    <scope>NUCLEOTIDE SEQUENCE [LARGE SCALE GENOMIC DNA]</scope>
    <source>
        <strain evidence="1">PM70-1</strain>
    </source>
</reference>
<keyword evidence="2" id="KW-1185">Reference proteome</keyword>
<dbReference type="EMBL" id="CP005290">
    <property type="protein sequence ID" value="AGK60972.1"/>
    <property type="molecule type" value="Genomic_DNA"/>
</dbReference>
<evidence type="ECO:0000313" key="1">
    <source>
        <dbReference type="EMBL" id="AGK60972.1"/>
    </source>
</evidence>
<accession>N0BFE0</accession>
<dbReference type="AlphaFoldDB" id="N0BFE0"/>
<dbReference type="KEGG" id="ast:Asulf_00968"/>
<dbReference type="STRING" id="387631.Asulf_00968"/>
<gene>
    <name evidence="1" type="ORF">Asulf_00968</name>
</gene>
<sequence length="89" mass="9895">MGLDISELFGLEEIEVVDAQTAEKDGQKILVVYGKHNGVEIDAIGFFGEKAIESALKHGEKRDGKVYLKVPAKFITKGEKRVQWINSSF</sequence>
<proteinExistence type="predicted"/>
<dbReference type="GeneID" id="15392609"/>
<protein>
    <submittedName>
        <fullName evidence="1">Uncharacterized protein</fullName>
    </submittedName>
</protein>
<name>N0BFE0_9EURY</name>
<dbReference type="RefSeq" id="WP_015590570.1">
    <property type="nucleotide sequence ID" value="NC_021169.1"/>
</dbReference>